<dbReference type="OrthoDB" id="9802752at2"/>
<dbReference type="Gene3D" id="1.20.120.1870">
    <property type="entry name" value="Fic/DOC protein, Fido domain"/>
    <property type="match status" value="1"/>
</dbReference>
<feature type="domain" description="Fido" evidence="1">
    <location>
        <begin position="158"/>
        <end position="308"/>
    </location>
</feature>
<dbReference type="SUPFAM" id="SSF140931">
    <property type="entry name" value="Fic-like"/>
    <property type="match status" value="1"/>
</dbReference>
<dbReference type="Pfam" id="PF13310">
    <property type="entry name" value="Virulence_RhuM"/>
    <property type="match status" value="1"/>
</dbReference>
<dbReference type="InterPro" id="IPR036597">
    <property type="entry name" value="Fido-like_dom_sf"/>
</dbReference>
<evidence type="ECO:0000259" key="1">
    <source>
        <dbReference type="PROSITE" id="PS51459"/>
    </source>
</evidence>
<reference evidence="2 3" key="1">
    <citation type="submission" date="2017-10" db="EMBL/GenBank/DDBJ databases">
        <title>Draft genome sequences of strains TRE 1, TRE 9, TRE H and TRI 7, isolated from tamarins, belonging to four potential novel Bifidobacterium species.</title>
        <authorList>
            <person name="Mattarelli P."/>
            <person name="Modesto M."/>
            <person name="Puglisi E."/>
            <person name="Morelli L."/>
            <person name="Spezio C."/>
            <person name="Bonetti A."/>
            <person name="Sandri C."/>
        </authorList>
    </citation>
    <scope>NUCLEOTIDE SEQUENCE [LARGE SCALE GENOMIC DNA]</scope>
    <source>
        <strain evidence="3">TRI7</strain>
    </source>
</reference>
<keyword evidence="3" id="KW-1185">Reference proteome</keyword>
<proteinExistence type="predicted"/>
<gene>
    <name evidence="2" type="ORF">CSQ87_01400</name>
</gene>
<dbReference type="PANTHER" id="PTHR35810:SF1">
    <property type="entry name" value="CYTOPLASMIC PROTEIN"/>
    <property type="match status" value="1"/>
</dbReference>
<comment type="caution">
    <text evidence="2">The sequence shown here is derived from an EMBL/GenBank/DDBJ whole genome shotgun (WGS) entry which is preliminary data.</text>
</comment>
<evidence type="ECO:0000313" key="3">
    <source>
        <dbReference type="Proteomes" id="UP000231451"/>
    </source>
</evidence>
<dbReference type="Proteomes" id="UP000231451">
    <property type="component" value="Unassembled WGS sequence"/>
</dbReference>
<dbReference type="Pfam" id="PF02661">
    <property type="entry name" value="Fic"/>
    <property type="match status" value="1"/>
</dbReference>
<dbReference type="PROSITE" id="PS51459">
    <property type="entry name" value="FIDO"/>
    <property type="match status" value="1"/>
</dbReference>
<dbReference type="InterPro" id="IPR053737">
    <property type="entry name" value="Type_II_TA_Toxin"/>
</dbReference>
<dbReference type="InterPro" id="IPR011204">
    <property type="entry name" value="Virulence_RhuM-like"/>
</dbReference>
<organism evidence="2 3">
    <name type="scientific">Bifidobacterium simiarum</name>
    <dbReference type="NCBI Taxonomy" id="2045441"/>
    <lineage>
        <taxon>Bacteria</taxon>
        <taxon>Bacillati</taxon>
        <taxon>Actinomycetota</taxon>
        <taxon>Actinomycetes</taxon>
        <taxon>Bifidobacteriales</taxon>
        <taxon>Bifidobacteriaceae</taxon>
        <taxon>Bifidobacterium</taxon>
    </lineage>
</organism>
<dbReference type="InterPro" id="IPR003812">
    <property type="entry name" value="Fido"/>
</dbReference>
<evidence type="ECO:0000313" key="2">
    <source>
        <dbReference type="EMBL" id="PJM76197.1"/>
    </source>
</evidence>
<dbReference type="AlphaFoldDB" id="A0A2M9HHC0"/>
<dbReference type="RefSeq" id="WP_100512064.1">
    <property type="nucleotide sequence ID" value="NZ_PEBK01000001.1"/>
</dbReference>
<protein>
    <submittedName>
        <fullName evidence="2">Death-on-curing family protein</fullName>
    </submittedName>
</protein>
<accession>A0A2M9HHC0</accession>
<name>A0A2M9HHC0_9BIFI</name>
<dbReference type="EMBL" id="PEBK01000001">
    <property type="protein sequence ID" value="PJM76197.1"/>
    <property type="molecule type" value="Genomic_DNA"/>
</dbReference>
<dbReference type="PANTHER" id="PTHR35810">
    <property type="entry name" value="CYTOPLASMIC PROTEIN-RELATED"/>
    <property type="match status" value="1"/>
</dbReference>
<sequence length="321" mass="36052">MGTNDIELYRSDDGSVQLEVNVRGDTVWLSRDQMAELFGRNKSTISRHVRNVFDEGELNHDESVVAKFATTAADGKTYMVDYYNLDVVISVGYRVKSQRGVQFRRWATSVLRRYLMEGYAVNERRLNQLEKVVKVLARSDDRLASGIADVVSSYLPGLNMLRDYDAHALDPKPLTAPVWEFTVADARVMADRLRKEYPDDTLLGQERGDALERIIGAVYQSFAGQDLYPTVEEKAAHLLYFIVKDHPFADGNKRMAAAAFVSFLEGNDAAFGKDGGPVITNNDLVAITLLIAVSDPGEKDLMIDLVERMLTVREDDDEQQD</sequence>